<feature type="non-terminal residue" evidence="1">
    <location>
        <position position="116"/>
    </location>
</feature>
<reference evidence="1 2" key="1">
    <citation type="submission" date="2019-11" db="EMBL/GenBank/DDBJ databases">
        <authorList>
            <person name="Yang C."/>
            <person name="Li F."/>
        </authorList>
    </citation>
    <scope>NUCLEOTIDE SEQUENCE [LARGE SCALE GENOMIC DNA]</scope>
    <source>
        <strain evidence="1">KB4526</strain>
        <tissue evidence="1">Muscle</tissue>
    </source>
</reference>
<evidence type="ECO:0000313" key="2">
    <source>
        <dbReference type="Proteomes" id="UP000475037"/>
    </source>
</evidence>
<feature type="non-terminal residue" evidence="1">
    <location>
        <position position="1"/>
    </location>
</feature>
<accession>A0A6G1ACE9</accession>
<proteinExistence type="predicted"/>
<organism evidence="1 2">
    <name type="scientific">Crocuta crocuta</name>
    <name type="common">Spotted hyena</name>
    <dbReference type="NCBI Taxonomy" id="9678"/>
    <lineage>
        <taxon>Eukaryota</taxon>
        <taxon>Metazoa</taxon>
        <taxon>Chordata</taxon>
        <taxon>Craniata</taxon>
        <taxon>Vertebrata</taxon>
        <taxon>Euteleostomi</taxon>
        <taxon>Mammalia</taxon>
        <taxon>Eutheria</taxon>
        <taxon>Laurasiatheria</taxon>
        <taxon>Carnivora</taxon>
        <taxon>Feliformia</taxon>
        <taxon>Hyaenidae</taxon>
        <taxon>Crocuta</taxon>
    </lineage>
</organism>
<sequence length="116" mass="14096">IWKDTGSKIAKVILEKKNKVLGISLPNLNMYYISMVIRNMCYWWRNRHLNQWNRIENPEIDPHEDAQLIFGKDEKPCQWRKDGKNSLFNKSCWESWMFTCKKMKLDFYLTLYTKIS</sequence>
<gene>
    <name evidence="1" type="ORF">FOF47_R05886</name>
</gene>
<dbReference type="Proteomes" id="UP000475037">
    <property type="component" value="Unassembled WGS sequence"/>
</dbReference>
<comment type="caution">
    <text evidence="1">The sequence shown here is derived from an EMBL/GenBank/DDBJ whole genome shotgun (WGS) entry which is preliminary data.</text>
</comment>
<name>A0A6G1ACE9_CROCR</name>
<protein>
    <submittedName>
        <fullName evidence="1">LORF2 protein</fullName>
    </submittedName>
</protein>
<evidence type="ECO:0000313" key="1">
    <source>
        <dbReference type="EMBL" id="KAF0873210.1"/>
    </source>
</evidence>
<dbReference type="AlphaFoldDB" id="A0A6G1ACE9"/>
<keyword evidence="2" id="KW-1185">Reference proteome</keyword>
<dbReference type="EMBL" id="VOAJ01005941">
    <property type="protein sequence ID" value="KAF0873210.1"/>
    <property type="molecule type" value="Genomic_DNA"/>
</dbReference>